<dbReference type="Gene3D" id="2.40.50.100">
    <property type="match status" value="1"/>
</dbReference>
<dbReference type="InterPro" id="IPR013611">
    <property type="entry name" value="Transp-assoc_OB_typ2"/>
</dbReference>
<keyword evidence="2" id="KW-0547">Nucleotide-binding</keyword>
<evidence type="ECO:0000256" key="1">
    <source>
        <dbReference type="ARBA" id="ARBA00022448"/>
    </source>
</evidence>
<keyword evidence="3" id="KW-0067">ATP-binding</keyword>
<sequence>MPEITVRRLTQTFGATKVLDQVDFTVPDSRFVTLLGPSGCGKTTTLMSIAGFHTPDAGTIAHGDRVLFDAAGRSLPAEQRDLGVVFQSYALWPHLTVAENVTFPLRIRKAGRLEMKQRVTDVLELVELVPRADAYPHELSGGQQQRVALARALAHGPSALLLDEPFSNLDAKLRDRAREWLGELQRDLGITTVFVTHDQTEALAMSDHILVMNGGRIVRAGTPEDVYQRPGNRFVAEFLGRCNFITGTARNLDRSTWLLQAPHLPGGLPFHTPTPPPPGPLTLALRPEALLLDTPAAPGAPTWQAEITHATFLGDHYLYTVRVGPHELQALHRRRLPEATVQITLAPDSATLVTDDPAPFPTEGPVPSTSQPTFDNVL</sequence>
<dbReference type="Proteomes" id="UP000053127">
    <property type="component" value="Unassembled WGS sequence"/>
</dbReference>
<dbReference type="PROSITE" id="PS50893">
    <property type="entry name" value="ABC_TRANSPORTER_2"/>
    <property type="match status" value="1"/>
</dbReference>
<comment type="caution">
    <text evidence="7">The sequence shown here is derived from an EMBL/GenBank/DDBJ whole genome shotgun (WGS) entry which is preliminary data.</text>
</comment>
<dbReference type="PROSITE" id="PS00211">
    <property type="entry name" value="ABC_TRANSPORTER_1"/>
    <property type="match status" value="1"/>
</dbReference>
<accession>A0A101NL68</accession>
<dbReference type="InterPro" id="IPR017871">
    <property type="entry name" value="ABC_transporter-like_CS"/>
</dbReference>
<dbReference type="InterPro" id="IPR027417">
    <property type="entry name" value="P-loop_NTPase"/>
</dbReference>
<dbReference type="SUPFAM" id="SSF52540">
    <property type="entry name" value="P-loop containing nucleoside triphosphate hydrolases"/>
    <property type="match status" value="1"/>
</dbReference>
<dbReference type="InterPro" id="IPR003593">
    <property type="entry name" value="AAA+_ATPase"/>
</dbReference>
<dbReference type="InterPro" id="IPR050093">
    <property type="entry name" value="ABC_SmlMolc_Importer"/>
</dbReference>
<reference evidence="7 8" key="1">
    <citation type="submission" date="2015-10" db="EMBL/GenBank/DDBJ databases">
        <title>Draft genome sequence of Streptomyces yokosukanensis DSM 40224, type strain for the species Streptomyces yokosukanensis.</title>
        <authorList>
            <person name="Ruckert C."/>
            <person name="Winkler A."/>
            <person name="Kalinowski J."/>
            <person name="Kampfer P."/>
            <person name="Glaeser S."/>
        </authorList>
    </citation>
    <scope>NUCLEOTIDE SEQUENCE [LARGE SCALE GENOMIC DNA]</scope>
    <source>
        <strain evidence="7 8">DSM 40224</strain>
    </source>
</reference>
<dbReference type="GO" id="GO:0015418">
    <property type="term" value="F:ABC-type quaternary ammonium compound transporting activity"/>
    <property type="evidence" value="ECO:0007669"/>
    <property type="project" value="UniProtKB-EC"/>
</dbReference>
<dbReference type="EC" id="7.6.2.9" evidence="4"/>
<dbReference type="GO" id="GO:0005524">
    <property type="term" value="F:ATP binding"/>
    <property type="evidence" value="ECO:0007669"/>
    <property type="project" value="UniProtKB-KW"/>
</dbReference>
<evidence type="ECO:0000313" key="7">
    <source>
        <dbReference type="EMBL" id="KUM95205.1"/>
    </source>
</evidence>
<gene>
    <name evidence="7" type="ORF">AQI95_43305</name>
</gene>
<evidence type="ECO:0000256" key="3">
    <source>
        <dbReference type="ARBA" id="ARBA00022840"/>
    </source>
</evidence>
<evidence type="ECO:0000313" key="8">
    <source>
        <dbReference type="Proteomes" id="UP000053127"/>
    </source>
</evidence>
<dbReference type="PANTHER" id="PTHR42781:SF4">
    <property type="entry name" value="SPERMIDINE_PUTRESCINE IMPORT ATP-BINDING PROTEIN POTA"/>
    <property type="match status" value="1"/>
</dbReference>
<dbReference type="STRING" id="67386.AQI95_43305"/>
<proteinExistence type="predicted"/>
<evidence type="ECO:0000256" key="4">
    <source>
        <dbReference type="ARBA" id="ARBA00066388"/>
    </source>
</evidence>
<dbReference type="Pfam" id="PF08402">
    <property type="entry name" value="TOBE_2"/>
    <property type="match status" value="1"/>
</dbReference>
<dbReference type="SMART" id="SM00382">
    <property type="entry name" value="AAA"/>
    <property type="match status" value="1"/>
</dbReference>
<evidence type="ECO:0000259" key="6">
    <source>
        <dbReference type="PROSITE" id="PS50893"/>
    </source>
</evidence>
<dbReference type="Pfam" id="PF00005">
    <property type="entry name" value="ABC_tran"/>
    <property type="match status" value="1"/>
</dbReference>
<dbReference type="EMBL" id="LMWN01000114">
    <property type="protein sequence ID" value="KUM95205.1"/>
    <property type="molecule type" value="Genomic_DNA"/>
</dbReference>
<dbReference type="AlphaFoldDB" id="A0A101NL68"/>
<dbReference type="RefSeq" id="WP_067136920.1">
    <property type="nucleotide sequence ID" value="NZ_KQ948251.1"/>
</dbReference>
<evidence type="ECO:0000256" key="2">
    <source>
        <dbReference type="ARBA" id="ARBA00022741"/>
    </source>
</evidence>
<keyword evidence="1" id="KW-0813">Transport</keyword>
<dbReference type="SUPFAM" id="SSF50331">
    <property type="entry name" value="MOP-like"/>
    <property type="match status" value="1"/>
</dbReference>
<name>A0A101NL68_9ACTN</name>
<dbReference type="OrthoDB" id="9802264at2"/>
<dbReference type="InterPro" id="IPR003439">
    <property type="entry name" value="ABC_transporter-like_ATP-bd"/>
</dbReference>
<organism evidence="7 8">
    <name type="scientific">Streptomyces yokosukanensis</name>
    <dbReference type="NCBI Taxonomy" id="67386"/>
    <lineage>
        <taxon>Bacteria</taxon>
        <taxon>Bacillati</taxon>
        <taxon>Actinomycetota</taxon>
        <taxon>Actinomycetes</taxon>
        <taxon>Kitasatosporales</taxon>
        <taxon>Streptomycetaceae</taxon>
        <taxon>Streptomyces</taxon>
    </lineage>
</organism>
<dbReference type="InterPro" id="IPR008995">
    <property type="entry name" value="Mo/tungstate-bd_C_term_dom"/>
</dbReference>
<feature type="compositionally biased region" description="Polar residues" evidence="5">
    <location>
        <begin position="367"/>
        <end position="378"/>
    </location>
</feature>
<protein>
    <recommendedName>
        <fullName evidence="4">ABC-type quaternary amine transporter</fullName>
        <ecNumber evidence="4">7.6.2.9</ecNumber>
    </recommendedName>
</protein>
<keyword evidence="8" id="KW-1185">Reference proteome</keyword>
<dbReference type="GO" id="GO:0016887">
    <property type="term" value="F:ATP hydrolysis activity"/>
    <property type="evidence" value="ECO:0007669"/>
    <property type="project" value="InterPro"/>
</dbReference>
<feature type="region of interest" description="Disordered" evidence="5">
    <location>
        <begin position="347"/>
        <end position="378"/>
    </location>
</feature>
<dbReference type="GO" id="GO:0043190">
    <property type="term" value="C:ATP-binding cassette (ABC) transporter complex"/>
    <property type="evidence" value="ECO:0007669"/>
    <property type="project" value="InterPro"/>
</dbReference>
<evidence type="ECO:0000256" key="5">
    <source>
        <dbReference type="SAM" id="MobiDB-lite"/>
    </source>
</evidence>
<feature type="domain" description="ABC transporter" evidence="6">
    <location>
        <begin position="4"/>
        <end position="239"/>
    </location>
</feature>
<dbReference type="FunFam" id="3.40.50.300:FF:000425">
    <property type="entry name" value="Probable ABC transporter, ATP-binding subunit"/>
    <property type="match status" value="1"/>
</dbReference>
<dbReference type="Gene3D" id="3.40.50.300">
    <property type="entry name" value="P-loop containing nucleotide triphosphate hydrolases"/>
    <property type="match status" value="1"/>
</dbReference>
<dbReference type="PANTHER" id="PTHR42781">
    <property type="entry name" value="SPERMIDINE/PUTRESCINE IMPORT ATP-BINDING PROTEIN POTA"/>
    <property type="match status" value="1"/>
</dbReference>